<dbReference type="Gene3D" id="3.10.28.20">
    <property type="entry name" value="Acetamidase/Formamidase-like domains"/>
    <property type="match status" value="1"/>
</dbReference>
<dbReference type="InterPro" id="IPR004304">
    <property type="entry name" value="FmdA_AmdA"/>
</dbReference>
<organism evidence="1 2">
    <name type="scientific">Kineococcus gynurae</name>
    <dbReference type="NCBI Taxonomy" id="452979"/>
    <lineage>
        <taxon>Bacteria</taxon>
        <taxon>Bacillati</taxon>
        <taxon>Actinomycetota</taxon>
        <taxon>Actinomycetes</taxon>
        <taxon>Kineosporiales</taxon>
        <taxon>Kineosporiaceae</taxon>
        <taxon>Kineococcus</taxon>
    </lineage>
</organism>
<evidence type="ECO:0000313" key="2">
    <source>
        <dbReference type="Proteomes" id="UP001589748"/>
    </source>
</evidence>
<accession>A0ABV5LUP4</accession>
<dbReference type="PANTHER" id="PTHR31891:SF1">
    <property type="entry name" value="FORMAMIDASE C869.04-RELATED"/>
    <property type="match status" value="1"/>
</dbReference>
<keyword evidence="2" id="KW-1185">Reference proteome</keyword>
<name>A0ABV5LUP4_9ACTN</name>
<evidence type="ECO:0000313" key="1">
    <source>
        <dbReference type="EMBL" id="MFB9377780.1"/>
    </source>
</evidence>
<gene>
    <name evidence="1" type="ORF">ACFFVI_12460</name>
</gene>
<reference evidence="1 2" key="1">
    <citation type="submission" date="2024-09" db="EMBL/GenBank/DDBJ databases">
        <authorList>
            <person name="Sun Q."/>
            <person name="Mori K."/>
        </authorList>
    </citation>
    <scope>NUCLEOTIDE SEQUENCE [LARGE SCALE GENOMIC DNA]</scope>
    <source>
        <strain evidence="1 2">TISTR 1856</strain>
    </source>
</reference>
<dbReference type="PANTHER" id="PTHR31891">
    <property type="entry name" value="FORMAMIDASE C869.04-RELATED"/>
    <property type="match status" value="1"/>
</dbReference>
<dbReference type="EMBL" id="JBHMDM010000007">
    <property type="protein sequence ID" value="MFB9377780.1"/>
    <property type="molecule type" value="Genomic_DNA"/>
</dbReference>
<proteinExistence type="predicted"/>
<dbReference type="Pfam" id="PF03069">
    <property type="entry name" value="FmdA_AmdA"/>
    <property type="match status" value="1"/>
</dbReference>
<dbReference type="Gene3D" id="2.60.120.580">
    <property type="entry name" value="Acetamidase/Formamidase-like domains"/>
    <property type="match status" value="2"/>
</dbReference>
<dbReference type="SUPFAM" id="SSF141130">
    <property type="entry name" value="Acetamidase/Formamidase-like"/>
    <property type="match status" value="1"/>
</dbReference>
<dbReference type="RefSeq" id="WP_380137878.1">
    <property type="nucleotide sequence ID" value="NZ_JBHLUI010000008.1"/>
</dbReference>
<dbReference type="Proteomes" id="UP001589748">
    <property type="component" value="Unassembled WGS sequence"/>
</dbReference>
<sequence>MEHVDVVPTPAEFAWTFGGASPLRTLRPGTLLTAWSEDAFSGQLRGTADVTSAQTFPGLNPQTGPFFVEGAEPGDTLVLHLVDLRPARSHGVSSLVPFFGGLTSTDRTATLQPALPERTWVYEVDTAAGTVGFVAGGEVAGGGDWSVALPLEPMLGTVGVAPAAGEVRTSLVPDVFGGNLDTPEMRVGTTVYLRVNVPGALFSLGDGHYRQGEGESCGTAVEGAMHSTLLVDLVKGSASGGGPAWPRLEDDEFLMVVGSGRPLEDAWRAGQVDAVAWIADLTGLDTLDAYQLLSQISRVPLANVVDANYSCVTKIPKRFLRGAPAYGGVHADLRARARGL</sequence>
<comment type="caution">
    <text evidence="1">The sequence shown here is derived from an EMBL/GenBank/DDBJ whole genome shotgun (WGS) entry which is preliminary data.</text>
</comment>
<protein>
    <submittedName>
        <fullName evidence="1">Acetamidase/formamidase family protein</fullName>
    </submittedName>
</protein>